<dbReference type="AlphaFoldDB" id="A0AAV7TT75"/>
<reference evidence="2" key="1">
    <citation type="journal article" date="2022" name="bioRxiv">
        <title>Sequencing and chromosome-scale assembly of the giantPleurodeles waltlgenome.</title>
        <authorList>
            <person name="Brown T."/>
            <person name="Elewa A."/>
            <person name="Iarovenko S."/>
            <person name="Subramanian E."/>
            <person name="Araus A.J."/>
            <person name="Petzold A."/>
            <person name="Susuki M."/>
            <person name="Suzuki K.-i.T."/>
            <person name="Hayashi T."/>
            <person name="Toyoda A."/>
            <person name="Oliveira C."/>
            <person name="Osipova E."/>
            <person name="Leigh N.D."/>
            <person name="Simon A."/>
            <person name="Yun M.H."/>
        </authorList>
    </citation>
    <scope>NUCLEOTIDE SEQUENCE</scope>
    <source>
        <strain evidence="2">20211129_DDA</strain>
        <tissue evidence="2">Liver</tissue>
    </source>
</reference>
<dbReference type="EMBL" id="JANPWB010000006">
    <property type="protein sequence ID" value="KAJ1179641.1"/>
    <property type="molecule type" value="Genomic_DNA"/>
</dbReference>
<accession>A0AAV7TT75</accession>
<organism evidence="2 3">
    <name type="scientific">Pleurodeles waltl</name>
    <name type="common">Iberian ribbed newt</name>
    <dbReference type="NCBI Taxonomy" id="8319"/>
    <lineage>
        <taxon>Eukaryota</taxon>
        <taxon>Metazoa</taxon>
        <taxon>Chordata</taxon>
        <taxon>Craniata</taxon>
        <taxon>Vertebrata</taxon>
        <taxon>Euteleostomi</taxon>
        <taxon>Amphibia</taxon>
        <taxon>Batrachia</taxon>
        <taxon>Caudata</taxon>
        <taxon>Salamandroidea</taxon>
        <taxon>Salamandridae</taxon>
        <taxon>Pleurodelinae</taxon>
        <taxon>Pleurodeles</taxon>
    </lineage>
</organism>
<evidence type="ECO:0000313" key="2">
    <source>
        <dbReference type="EMBL" id="KAJ1179641.1"/>
    </source>
</evidence>
<sequence length="291" mass="33419">MALSKAWLEVVPYFKYLGVILDAQGSFRQQKRYTVQRAPVLIYSFSLFAKRLHGPSLRPLLTVISSKLLPTLTYARVAMHGQDELLIDKIQLKVFRRLFKLPNSASPDQVCLEFVLVWQDLAARAEMAKTWYRISHSADKLNDALWLAVEYDQHSAYSNYLLRSSIIRLRLKSLWEAAPSHKSFSREVNKASKLLLFIKDKAKFIARAHAWMIIKCYAKLEPTAYLSTTYVTKQPANLGQCSIMEEHYFTAMKALFMLKGRSTKHNLHLSGSVEPSKETSQDDVHRHVGEL</sequence>
<evidence type="ECO:0000313" key="3">
    <source>
        <dbReference type="Proteomes" id="UP001066276"/>
    </source>
</evidence>
<comment type="caution">
    <text evidence="2">The sequence shown here is derived from an EMBL/GenBank/DDBJ whole genome shotgun (WGS) entry which is preliminary data.</text>
</comment>
<feature type="region of interest" description="Disordered" evidence="1">
    <location>
        <begin position="267"/>
        <end position="291"/>
    </location>
</feature>
<keyword evidence="3" id="KW-1185">Reference proteome</keyword>
<proteinExistence type="predicted"/>
<dbReference type="Proteomes" id="UP001066276">
    <property type="component" value="Chromosome 3_2"/>
</dbReference>
<feature type="compositionally biased region" description="Basic and acidic residues" evidence="1">
    <location>
        <begin position="275"/>
        <end position="291"/>
    </location>
</feature>
<name>A0AAV7TT75_PLEWA</name>
<gene>
    <name evidence="2" type="ORF">NDU88_004875</name>
</gene>
<protein>
    <submittedName>
        <fullName evidence="2">Uncharacterized protein</fullName>
    </submittedName>
</protein>
<evidence type="ECO:0000256" key="1">
    <source>
        <dbReference type="SAM" id="MobiDB-lite"/>
    </source>
</evidence>